<evidence type="ECO:0000256" key="6">
    <source>
        <dbReference type="ARBA" id="ARBA00022989"/>
    </source>
</evidence>
<dbReference type="InterPro" id="IPR045861">
    <property type="entry name" value="CorA_cytoplasmic_dom"/>
</dbReference>
<accession>A0A0G0TWN5</accession>
<sequence>MPRNLKDTLKEIQILLGKPHKRIAGAFKYYLSFLNVKESSEKNEDAAPKEEKIQAVNHGKITWVDVKNPTRKEISELAQKYPFHPLHLEDCVSKSQFPKIEQNDEDRYIFILLRFPSLNISDQSISMNQLCFFLGHNYLVTIHENENSVISKIFEDCKDNEDRRKAYIGNSSSHLLYTIIEQLTEGLSPLLRSILTEVDLVEDIVFDDKVSGVYQVGQLRRKIISLRRVIGPLRALLADMSARVTKFSKSNLSVYYTDITHRVDRTWETLEEARETVDIYKDADFTINTEKTNTILSVLTIIFTLSIPATIVGTFYGMNILLPGGIEGGSWTFFGTYTTLIIIMILATIPALLMYLYFRKKGWF</sequence>
<keyword evidence="6" id="KW-1133">Transmembrane helix</keyword>
<dbReference type="GO" id="GO:0005886">
    <property type="term" value="C:plasma membrane"/>
    <property type="evidence" value="ECO:0007669"/>
    <property type="project" value="UniProtKB-SubCell"/>
</dbReference>
<evidence type="ECO:0000256" key="3">
    <source>
        <dbReference type="ARBA" id="ARBA00022448"/>
    </source>
</evidence>
<keyword evidence="5" id="KW-0812">Transmembrane</keyword>
<dbReference type="PANTHER" id="PTHR46494">
    <property type="entry name" value="CORA FAMILY METAL ION TRANSPORTER (EUROFUNG)"/>
    <property type="match status" value="1"/>
</dbReference>
<dbReference type="Gene3D" id="3.30.460.20">
    <property type="entry name" value="CorA soluble domain-like"/>
    <property type="match status" value="1"/>
</dbReference>
<dbReference type="GO" id="GO:0050897">
    <property type="term" value="F:cobalt ion binding"/>
    <property type="evidence" value="ECO:0007669"/>
    <property type="project" value="TreeGrafter"/>
</dbReference>
<dbReference type="EMBL" id="LBYB01000002">
    <property type="protein sequence ID" value="KKR42387.1"/>
    <property type="molecule type" value="Genomic_DNA"/>
</dbReference>
<evidence type="ECO:0000256" key="5">
    <source>
        <dbReference type="ARBA" id="ARBA00022692"/>
    </source>
</evidence>
<comment type="similarity">
    <text evidence="2">Belongs to the CorA metal ion transporter (MIT) (TC 1.A.35) family.</text>
</comment>
<dbReference type="PANTHER" id="PTHR46494:SF1">
    <property type="entry name" value="CORA FAMILY METAL ION TRANSPORTER (EUROFUNG)"/>
    <property type="match status" value="1"/>
</dbReference>
<organism evidence="8 9">
    <name type="scientific">Candidatus Daviesbacteria bacterium GW2011_GWC2_40_12</name>
    <dbReference type="NCBI Taxonomy" id="1618431"/>
    <lineage>
        <taxon>Bacteria</taxon>
        <taxon>Candidatus Daviesiibacteriota</taxon>
    </lineage>
</organism>
<evidence type="ECO:0000256" key="7">
    <source>
        <dbReference type="ARBA" id="ARBA00023136"/>
    </source>
</evidence>
<gene>
    <name evidence="8" type="ORF">UT77_C0002G0040</name>
</gene>
<evidence type="ECO:0000313" key="8">
    <source>
        <dbReference type="EMBL" id="KKR42387.1"/>
    </source>
</evidence>
<dbReference type="Proteomes" id="UP000034881">
    <property type="component" value="Unassembled WGS sequence"/>
</dbReference>
<evidence type="ECO:0000256" key="2">
    <source>
        <dbReference type="ARBA" id="ARBA00009765"/>
    </source>
</evidence>
<keyword evidence="3" id="KW-0813">Transport</keyword>
<dbReference type="Gene3D" id="1.20.58.340">
    <property type="entry name" value="Magnesium transport protein CorA, transmembrane region"/>
    <property type="match status" value="2"/>
</dbReference>
<reference evidence="8 9" key="1">
    <citation type="journal article" date="2015" name="Nature">
        <title>rRNA introns, odd ribosomes, and small enigmatic genomes across a large radiation of phyla.</title>
        <authorList>
            <person name="Brown C.T."/>
            <person name="Hug L.A."/>
            <person name="Thomas B.C."/>
            <person name="Sharon I."/>
            <person name="Castelle C.J."/>
            <person name="Singh A."/>
            <person name="Wilkins M.J."/>
            <person name="Williams K.H."/>
            <person name="Banfield J.F."/>
        </authorList>
    </citation>
    <scope>NUCLEOTIDE SEQUENCE [LARGE SCALE GENOMIC DNA]</scope>
</reference>
<evidence type="ECO:0008006" key="10">
    <source>
        <dbReference type="Google" id="ProtNLM"/>
    </source>
</evidence>
<dbReference type="GO" id="GO:0015095">
    <property type="term" value="F:magnesium ion transmembrane transporter activity"/>
    <property type="evidence" value="ECO:0007669"/>
    <property type="project" value="TreeGrafter"/>
</dbReference>
<dbReference type="GO" id="GO:0015087">
    <property type="term" value="F:cobalt ion transmembrane transporter activity"/>
    <property type="evidence" value="ECO:0007669"/>
    <property type="project" value="TreeGrafter"/>
</dbReference>
<evidence type="ECO:0000256" key="1">
    <source>
        <dbReference type="ARBA" id="ARBA00004651"/>
    </source>
</evidence>
<dbReference type="SUPFAM" id="SSF143865">
    <property type="entry name" value="CorA soluble domain-like"/>
    <property type="match status" value="1"/>
</dbReference>
<dbReference type="Pfam" id="PF01544">
    <property type="entry name" value="CorA"/>
    <property type="match status" value="1"/>
</dbReference>
<proteinExistence type="inferred from homology"/>
<name>A0A0G0TWN5_9BACT</name>
<protein>
    <recommendedName>
        <fullName evidence="10">Mg2 transporter protein CorA family protein</fullName>
    </recommendedName>
</protein>
<dbReference type="SUPFAM" id="SSF144083">
    <property type="entry name" value="Magnesium transport protein CorA, transmembrane region"/>
    <property type="match status" value="1"/>
</dbReference>
<comment type="subcellular location">
    <subcellularLocation>
        <location evidence="1">Cell membrane</location>
        <topology evidence="1">Multi-pass membrane protein</topology>
    </subcellularLocation>
</comment>
<dbReference type="InterPro" id="IPR002523">
    <property type="entry name" value="MgTranspt_CorA/ZnTranspt_ZntB"/>
</dbReference>
<keyword evidence="7" id="KW-0472">Membrane</keyword>
<dbReference type="AlphaFoldDB" id="A0A0G0TWN5"/>
<comment type="caution">
    <text evidence="8">The sequence shown here is derived from an EMBL/GenBank/DDBJ whole genome shotgun (WGS) entry which is preliminary data.</text>
</comment>
<evidence type="ECO:0000256" key="4">
    <source>
        <dbReference type="ARBA" id="ARBA00022475"/>
    </source>
</evidence>
<keyword evidence="4" id="KW-1003">Cell membrane</keyword>
<dbReference type="GO" id="GO:0000287">
    <property type="term" value="F:magnesium ion binding"/>
    <property type="evidence" value="ECO:0007669"/>
    <property type="project" value="TreeGrafter"/>
</dbReference>
<dbReference type="InterPro" id="IPR045863">
    <property type="entry name" value="CorA_TM1_TM2"/>
</dbReference>
<dbReference type="CDD" id="cd12822">
    <property type="entry name" value="TmCorA-like"/>
    <property type="match status" value="1"/>
</dbReference>
<evidence type="ECO:0000313" key="9">
    <source>
        <dbReference type="Proteomes" id="UP000034881"/>
    </source>
</evidence>